<keyword evidence="4" id="KW-0949">S-adenosyl-L-methionine</keyword>
<evidence type="ECO:0000313" key="8">
    <source>
        <dbReference type="Proteomes" id="UP000007800"/>
    </source>
</evidence>
<dbReference type="SUPFAM" id="SSF53335">
    <property type="entry name" value="S-adenosyl-L-methionine-dependent methyltransferases"/>
    <property type="match status" value="1"/>
</dbReference>
<dbReference type="PANTHER" id="PTHR18895:SF74">
    <property type="entry name" value="MTRF1L RELEASE FACTOR GLUTAMINE METHYLTRANSFERASE"/>
    <property type="match status" value="1"/>
</dbReference>
<dbReference type="GO" id="GO:0102559">
    <property type="term" value="F:peptide chain release factor N(5)-glutamine methyltransferase activity"/>
    <property type="evidence" value="ECO:0007669"/>
    <property type="project" value="UniProtKB-EC"/>
</dbReference>
<evidence type="ECO:0000256" key="3">
    <source>
        <dbReference type="ARBA" id="ARBA00022679"/>
    </source>
</evidence>
<evidence type="ECO:0000256" key="4">
    <source>
        <dbReference type="ARBA" id="ARBA00022691"/>
    </source>
</evidence>
<dbReference type="GO" id="GO:0005739">
    <property type="term" value="C:mitochondrion"/>
    <property type="evidence" value="ECO:0007669"/>
    <property type="project" value="TreeGrafter"/>
</dbReference>
<keyword evidence="8" id="KW-1185">Reference proteome</keyword>
<name>C5K5B3_PERM5</name>
<dbReference type="PANTHER" id="PTHR18895">
    <property type="entry name" value="HEMK METHYLTRANSFERASE"/>
    <property type="match status" value="1"/>
</dbReference>
<evidence type="ECO:0000256" key="5">
    <source>
        <dbReference type="ARBA" id="ARBA00048391"/>
    </source>
</evidence>
<dbReference type="EC" id="2.1.1.297" evidence="1"/>
<dbReference type="InterPro" id="IPR029063">
    <property type="entry name" value="SAM-dependent_MTases_sf"/>
</dbReference>
<dbReference type="EMBL" id="GG670562">
    <property type="protein sequence ID" value="EER20535.1"/>
    <property type="molecule type" value="Genomic_DNA"/>
</dbReference>
<organism evidence="8">
    <name type="scientific">Perkinsus marinus (strain ATCC 50983 / TXsc)</name>
    <dbReference type="NCBI Taxonomy" id="423536"/>
    <lineage>
        <taxon>Eukaryota</taxon>
        <taxon>Sar</taxon>
        <taxon>Alveolata</taxon>
        <taxon>Perkinsozoa</taxon>
        <taxon>Perkinsea</taxon>
        <taxon>Perkinsida</taxon>
        <taxon>Perkinsidae</taxon>
        <taxon>Perkinsus</taxon>
    </lineage>
</organism>
<feature type="domain" description="Methyltransferase small" evidence="6">
    <location>
        <begin position="18"/>
        <end position="115"/>
    </location>
</feature>
<dbReference type="NCBIfam" id="TIGR00536">
    <property type="entry name" value="hemK_fam"/>
    <property type="match status" value="1"/>
</dbReference>
<keyword evidence="2 7" id="KW-0489">Methyltransferase</keyword>
<keyword evidence="3 7" id="KW-0808">Transferase</keyword>
<dbReference type="Pfam" id="PF05175">
    <property type="entry name" value="MTS"/>
    <property type="match status" value="1"/>
</dbReference>
<dbReference type="CDD" id="cd02440">
    <property type="entry name" value="AdoMet_MTases"/>
    <property type="match status" value="1"/>
</dbReference>
<dbReference type="GO" id="GO:0032259">
    <property type="term" value="P:methylation"/>
    <property type="evidence" value="ECO:0007669"/>
    <property type="project" value="UniProtKB-KW"/>
</dbReference>
<evidence type="ECO:0000259" key="6">
    <source>
        <dbReference type="Pfam" id="PF05175"/>
    </source>
</evidence>
<dbReference type="Proteomes" id="UP000007800">
    <property type="component" value="Unassembled WGS sequence"/>
</dbReference>
<dbReference type="PROSITE" id="PS00092">
    <property type="entry name" value="N6_MTASE"/>
    <property type="match status" value="1"/>
</dbReference>
<reference evidence="7 8" key="1">
    <citation type="submission" date="2008-07" db="EMBL/GenBank/DDBJ databases">
        <authorList>
            <person name="El-Sayed N."/>
            <person name="Caler E."/>
            <person name="Inman J."/>
            <person name="Amedeo P."/>
            <person name="Hass B."/>
            <person name="Wortman J."/>
        </authorList>
    </citation>
    <scope>NUCLEOTIDE SEQUENCE [LARGE SCALE GENOMIC DNA]</scope>
    <source>
        <strain evidence="8">ATCC 50983 / TXsc</strain>
    </source>
</reference>
<sequence>MYIPRGFTKVCGQAIPETELMVQRILEGGLPGGRRILDLCSGSGVIGIALATAWATMRVDLADLSEQAMGLARENAKRFGVYDRLKFLVGPISDQEFTANSYDMVVSNPPYIPTESVGNLSRTVKNHEDILALDGGEEGMNIVQEVLNVSSMVLKPNGMLWMELHAESSQHRSVEEYIARHHATELVMQEVVLDLRDMPRFVLIRKVDLGGVL</sequence>
<evidence type="ECO:0000256" key="1">
    <source>
        <dbReference type="ARBA" id="ARBA00012771"/>
    </source>
</evidence>
<accession>C5K5B3</accession>
<dbReference type="AlphaFoldDB" id="C5K5B3"/>
<dbReference type="GO" id="GO:0003676">
    <property type="term" value="F:nucleic acid binding"/>
    <property type="evidence" value="ECO:0007669"/>
    <property type="project" value="InterPro"/>
</dbReference>
<comment type="catalytic activity">
    <reaction evidence="5">
        <text>L-glutaminyl-[peptide chain release factor] + S-adenosyl-L-methionine = N(5)-methyl-L-glutaminyl-[peptide chain release factor] + S-adenosyl-L-homocysteine + H(+)</text>
        <dbReference type="Rhea" id="RHEA:42896"/>
        <dbReference type="Rhea" id="RHEA-COMP:10271"/>
        <dbReference type="Rhea" id="RHEA-COMP:10272"/>
        <dbReference type="ChEBI" id="CHEBI:15378"/>
        <dbReference type="ChEBI" id="CHEBI:30011"/>
        <dbReference type="ChEBI" id="CHEBI:57856"/>
        <dbReference type="ChEBI" id="CHEBI:59789"/>
        <dbReference type="ChEBI" id="CHEBI:61891"/>
        <dbReference type="EC" id="2.1.1.297"/>
    </reaction>
</comment>
<proteinExistence type="predicted"/>
<protein>
    <recommendedName>
        <fullName evidence="1">peptide chain release factor N(5)-glutamine methyltransferase</fullName>
        <ecNumber evidence="1">2.1.1.297</ecNumber>
    </recommendedName>
</protein>
<dbReference type="OrthoDB" id="406152at2759"/>
<gene>
    <name evidence="7" type="ORF">Pmar_PMAR010281</name>
</gene>
<dbReference type="InterPro" id="IPR004556">
    <property type="entry name" value="HemK-like"/>
</dbReference>
<dbReference type="InterPro" id="IPR002052">
    <property type="entry name" value="DNA_methylase_N6_adenine_CS"/>
</dbReference>
<dbReference type="InParanoid" id="C5K5B3"/>
<evidence type="ECO:0000256" key="2">
    <source>
        <dbReference type="ARBA" id="ARBA00022603"/>
    </source>
</evidence>
<dbReference type="InterPro" id="IPR050320">
    <property type="entry name" value="N5-glutamine_MTase"/>
</dbReference>
<evidence type="ECO:0000313" key="7">
    <source>
        <dbReference type="EMBL" id="EER20535.1"/>
    </source>
</evidence>
<dbReference type="GeneID" id="9054083"/>
<dbReference type="RefSeq" id="XP_002788739.1">
    <property type="nucleotide sequence ID" value="XM_002788693.1"/>
</dbReference>
<dbReference type="Gene3D" id="3.40.50.150">
    <property type="entry name" value="Vaccinia Virus protein VP39"/>
    <property type="match status" value="1"/>
</dbReference>
<dbReference type="InterPro" id="IPR007848">
    <property type="entry name" value="Small_mtfrase_dom"/>
</dbReference>